<protein>
    <submittedName>
        <fullName evidence="1">Uncharacterized protein</fullName>
    </submittedName>
</protein>
<organism evidence="1">
    <name type="scientific">Arundo donax</name>
    <name type="common">Giant reed</name>
    <name type="synonym">Donax arundinaceus</name>
    <dbReference type="NCBI Taxonomy" id="35708"/>
    <lineage>
        <taxon>Eukaryota</taxon>
        <taxon>Viridiplantae</taxon>
        <taxon>Streptophyta</taxon>
        <taxon>Embryophyta</taxon>
        <taxon>Tracheophyta</taxon>
        <taxon>Spermatophyta</taxon>
        <taxon>Magnoliopsida</taxon>
        <taxon>Liliopsida</taxon>
        <taxon>Poales</taxon>
        <taxon>Poaceae</taxon>
        <taxon>PACMAD clade</taxon>
        <taxon>Arundinoideae</taxon>
        <taxon>Arundineae</taxon>
        <taxon>Arundo</taxon>
    </lineage>
</organism>
<name>A0A0A9ANV8_ARUDO</name>
<dbReference type="EMBL" id="GBRH01249123">
    <property type="protein sequence ID" value="JAD48772.1"/>
    <property type="molecule type" value="Transcribed_RNA"/>
</dbReference>
<evidence type="ECO:0000313" key="1">
    <source>
        <dbReference type="EMBL" id="JAD48772.1"/>
    </source>
</evidence>
<sequence>MLGFISSLPQLVWD</sequence>
<proteinExistence type="predicted"/>
<accession>A0A0A9ANV8</accession>
<reference evidence="1" key="1">
    <citation type="submission" date="2014-09" db="EMBL/GenBank/DDBJ databases">
        <authorList>
            <person name="Magalhaes I.L.F."/>
            <person name="Oliveira U."/>
            <person name="Santos F.R."/>
            <person name="Vidigal T.H.D.A."/>
            <person name="Brescovit A.D."/>
            <person name="Santos A.J."/>
        </authorList>
    </citation>
    <scope>NUCLEOTIDE SEQUENCE</scope>
    <source>
        <tissue evidence="1">Shoot tissue taken approximately 20 cm above the soil surface</tissue>
    </source>
</reference>
<reference evidence="1" key="2">
    <citation type="journal article" date="2015" name="Data Brief">
        <title>Shoot transcriptome of the giant reed, Arundo donax.</title>
        <authorList>
            <person name="Barrero R.A."/>
            <person name="Guerrero F.D."/>
            <person name="Moolhuijzen P."/>
            <person name="Goolsby J.A."/>
            <person name="Tidwell J."/>
            <person name="Bellgard S.E."/>
            <person name="Bellgard M.I."/>
        </authorList>
    </citation>
    <scope>NUCLEOTIDE SEQUENCE</scope>
    <source>
        <tissue evidence="1">Shoot tissue taken approximately 20 cm above the soil surface</tissue>
    </source>
</reference>